<dbReference type="GO" id="GO:0000139">
    <property type="term" value="C:Golgi membrane"/>
    <property type="evidence" value="ECO:0007669"/>
    <property type="project" value="UniProtKB-SubCell"/>
</dbReference>
<dbReference type="Pfam" id="PF13640">
    <property type="entry name" value="2OG-FeII_Oxy_3"/>
    <property type="match status" value="1"/>
</dbReference>
<dbReference type="Gene3D" id="2.60.120.620">
    <property type="entry name" value="q2cbj1_9rhob like domain"/>
    <property type="match status" value="1"/>
</dbReference>
<comment type="catalytic activity">
    <reaction evidence="17">
        <text>GTP + H2O = GDP + phosphate + H(+)</text>
        <dbReference type="Rhea" id="RHEA:19669"/>
        <dbReference type="ChEBI" id="CHEBI:15377"/>
        <dbReference type="ChEBI" id="CHEBI:15378"/>
        <dbReference type="ChEBI" id="CHEBI:37565"/>
        <dbReference type="ChEBI" id="CHEBI:43474"/>
        <dbReference type="ChEBI" id="CHEBI:58189"/>
        <dbReference type="EC" id="3.6.5.2"/>
    </reaction>
</comment>
<dbReference type="GO" id="GO:0005525">
    <property type="term" value="F:GTP binding"/>
    <property type="evidence" value="ECO:0007669"/>
    <property type="project" value="UniProtKB-KW"/>
</dbReference>
<dbReference type="InterPro" id="IPR024156">
    <property type="entry name" value="Small_GTPase_ARF"/>
</dbReference>
<dbReference type="GO" id="GO:0051213">
    <property type="term" value="F:dioxygenase activity"/>
    <property type="evidence" value="ECO:0007669"/>
    <property type="project" value="UniProtKB-KW"/>
</dbReference>
<evidence type="ECO:0000256" key="4">
    <source>
        <dbReference type="ARBA" id="ARBA00011984"/>
    </source>
</evidence>
<dbReference type="GO" id="GO:0015031">
    <property type="term" value="P:protein transport"/>
    <property type="evidence" value="ECO:0007669"/>
    <property type="project" value="UniProtKB-KW"/>
</dbReference>
<proteinExistence type="inferred from homology"/>
<evidence type="ECO:0000256" key="2">
    <source>
        <dbReference type="ARBA" id="ARBA00004444"/>
    </source>
</evidence>
<reference evidence="22 23" key="2">
    <citation type="submission" date="2018-11" db="EMBL/GenBank/DDBJ databases">
        <authorList>
            <consortium name="Pathogen Informatics"/>
        </authorList>
    </citation>
    <scope>NUCLEOTIDE SEQUENCE [LARGE SCALE GENOMIC DNA]</scope>
</reference>
<keyword evidence="5" id="KW-0813">Transport</keyword>
<comment type="subcellular location">
    <subcellularLocation>
        <location evidence="2">Golgi apparatus membrane</location>
        <topology evidence="2">Lipid-anchor</topology>
        <orientation evidence="2">Cytoplasmic side</orientation>
    </subcellularLocation>
</comment>
<dbReference type="PROSITE" id="PS51471">
    <property type="entry name" value="FE2OG_OXY"/>
    <property type="match status" value="1"/>
</dbReference>
<keyword evidence="13" id="KW-0408">Iron</keyword>
<accession>A0A158R2E8</accession>
<dbReference type="PROSITE" id="PS51417">
    <property type="entry name" value="ARF"/>
    <property type="match status" value="1"/>
</dbReference>
<dbReference type="Pfam" id="PF00025">
    <property type="entry name" value="Arf"/>
    <property type="match status" value="1"/>
</dbReference>
<dbReference type="InterPro" id="IPR006620">
    <property type="entry name" value="Pro_4_hyd_alph"/>
</dbReference>
<evidence type="ECO:0000313" key="24">
    <source>
        <dbReference type="WBParaSite" id="NBR_0001571701-mRNA-1"/>
    </source>
</evidence>
<evidence type="ECO:0000256" key="11">
    <source>
        <dbReference type="ARBA" id="ARBA00022964"/>
    </source>
</evidence>
<keyword evidence="10" id="KW-0653">Protein transport</keyword>
<evidence type="ECO:0000256" key="18">
    <source>
        <dbReference type="ARBA" id="ARBA00054500"/>
    </source>
</evidence>
<dbReference type="SUPFAM" id="SSF52540">
    <property type="entry name" value="P-loop containing nucleoside triphosphate hydrolases"/>
    <property type="match status" value="1"/>
</dbReference>
<dbReference type="PANTHER" id="PTHR11711">
    <property type="entry name" value="ADP RIBOSYLATION FACTOR-RELATED"/>
    <property type="match status" value="1"/>
</dbReference>
<keyword evidence="8 20" id="KW-0547">Nucleotide-binding</keyword>
<keyword evidence="12" id="KW-0560">Oxidoreductase</keyword>
<dbReference type="GO" id="GO:0005506">
    <property type="term" value="F:iron ion binding"/>
    <property type="evidence" value="ECO:0007669"/>
    <property type="project" value="InterPro"/>
</dbReference>
<feature type="binding site" evidence="20">
    <location>
        <begin position="81"/>
        <end position="84"/>
    </location>
    <ligand>
        <name>GTP</name>
        <dbReference type="ChEBI" id="CHEBI:37565"/>
    </ligand>
</feature>
<dbReference type="WBParaSite" id="NBR_0001571701-mRNA-1">
    <property type="protein sequence ID" value="NBR_0001571701-mRNA-1"/>
    <property type="gene ID" value="NBR_0001571701"/>
</dbReference>
<keyword evidence="14" id="KW-0333">Golgi apparatus</keyword>
<evidence type="ECO:0000256" key="14">
    <source>
        <dbReference type="ARBA" id="ARBA00023034"/>
    </source>
</evidence>
<evidence type="ECO:0000256" key="13">
    <source>
        <dbReference type="ARBA" id="ARBA00023004"/>
    </source>
</evidence>
<dbReference type="SMART" id="SM00702">
    <property type="entry name" value="P4Hc"/>
    <property type="match status" value="1"/>
</dbReference>
<keyword evidence="6" id="KW-0519">Myristate</keyword>
<name>A0A158R2E8_NIPBR</name>
<dbReference type="InterPro" id="IPR044862">
    <property type="entry name" value="Pro_4_hyd_alph_FE2OG_OXY"/>
</dbReference>
<evidence type="ECO:0000256" key="3">
    <source>
        <dbReference type="ARBA" id="ARBA00010290"/>
    </source>
</evidence>
<feature type="domain" description="Fe2OG dioxygenase" evidence="21">
    <location>
        <begin position="323"/>
        <end position="459"/>
    </location>
</feature>
<dbReference type="InterPro" id="IPR027417">
    <property type="entry name" value="P-loop_NTPase"/>
</dbReference>
<dbReference type="InterPro" id="IPR005123">
    <property type="entry name" value="Oxoglu/Fe-dep_dioxygenase_dom"/>
</dbReference>
<evidence type="ECO:0000256" key="15">
    <source>
        <dbReference type="ARBA" id="ARBA00023134"/>
    </source>
</evidence>
<evidence type="ECO:0000256" key="1">
    <source>
        <dbReference type="ARBA" id="ARBA00001961"/>
    </source>
</evidence>
<dbReference type="GO" id="GO:0016705">
    <property type="term" value="F:oxidoreductase activity, acting on paired donors, with incorporation or reduction of molecular oxygen"/>
    <property type="evidence" value="ECO:0007669"/>
    <property type="project" value="InterPro"/>
</dbReference>
<dbReference type="SMART" id="SM00177">
    <property type="entry name" value="ARF"/>
    <property type="match status" value="1"/>
</dbReference>
<keyword evidence="23" id="KW-1185">Reference proteome</keyword>
<keyword evidence="9" id="KW-0931">ER-Golgi transport</keyword>
<dbReference type="Gene3D" id="3.40.50.300">
    <property type="entry name" value="P-loop containing nucleotide triphosphate hydrolases"/>
    <property type="match status" value="1"/>
</dbReference>
<dbReference type="STRING" id="27835.A0A158R2E8"/>
<protein>
    <recommendedName>
        <fullName evidence="19">ADP-ribosylation factor 1-like 2</fullName>
        <ecNumber evidence="4">3.6.5.2</ecNumber>
    </recommendedName>
</protein>
<dbReference type="GO" id="GO:0031418">
    <property type="term" value="F:L-ascorbic acid binding"/>
    <property type="evidence" value="ECO:0007669"/>
    <property type="project" value="InterPro"/>
</dbReference>
<organism evidence="24">
    <name type="scientific">Nippostrongylus brasiliensis</name>
    <name type="common">Rat hookworm</name>
    <dbReference type="NCBI Taxonomy" id="27835"/>
    <lineage>
        <taxon>Eukaryota</taxon>
        <taxon>Metazoa</taxon>
        <taxon>Ecdysozoa</taxon>
        <taxon>Nematoda</taxon>
        <taxon>Chromadorea</taxon>
        <taxon>Rhabditida</taxon>
        <taxon>Rhabditina</taxon>
        <taxon>Rhabditomorpha</taxon>
        <taxon>Strongyloidea</taxon>
        <taxon>Heligmosomidae</taxon>
        <taxon>Nippostrongylus</taxon>
    </lineage>
</organism>
<comment type="function">
    <text evidence="18">Small GTPase involved in protein trafficking between different compartments. Modulates vesicle budding and uncoating within the Golgi complex. In its GTP-bound form, triggers the recruitment of coatomer proteins to the Golgi membrane. The hydrolysis of ARF1-bound GTP, which is mediated by ARFGAPs proteins, is required for dissociation of coat proteins from Golgi membranes and vesicles. Involved in endoplasmic reticulum dynamics during embryogenesis. Also required for adult germline function. Plays a role in cell shedding during embryogenesis probably by promoting the endocytosis of cell adhesion molecules. During neurogenesis, involved in cell autonomous Q.p neuroblast asymmetric divisions that generate one precursor cell and one apoptotic cell, probably by controlling endocytosis. Plays a role in maintaining mitochondrial morphology.</text>
</comment>
<evidence type="ECO:0000256" key="6">
    <source>
        <dbReference type="ARBA" id="ARBA00022707"/>
    </source>
</evidence>
<keyword evidence="7" id="KW-0479">Metal-binding</keyword>
<evidence type="ECO:0000256" key="16">
    <source>
        <dbReference type="ARBA" id="ARBA00023288"/>
    </source>
</evidence>
<reference evidence="24" key="1">
    <citation type="submission" date="2016-04" db="UniProtKB">
        <authorList>
            <consortium name="WormBaseParasite"/>
        </authorList>
    </citation>
    <scope>IDENTIFICATION</scope>
</reference>
<sequence>MKLSGLYQETFDHGNVTYKAWDIGFHARLRGLYKCNFVSAKCFIFVVDSTDRARMHWIRDEIQELVQDRLRRGVPLLIYANKQDLPDALTPEEIEKALDLQKIRDRQWYVQPCCAVTGVGLGEGLDWLQATIAASKCLEPSRQVDMFVMFFIMLLLTIFLPSEQNVKEKEFVGAEHWDDEFLKQCSEPTARYGAVEAGILVGGKVLDILFGSLLCQSNNPNFPINCHIIHVSDEHSCYSFMRGYELLKIEVLNKNPILVIFREFAPQHFVEDFMRDVERKQLFEQGVVKKGEENTSVLSSIRRANGTWIEHMEMSGAARLFRKVTSLLPFVNFQNTEPWQVLSYKTGGHYVPHYDYIDYSSIHNWDDLMWDHGNRFATFLVVLRRAAKGGGQFLEFDASQSFRDGTVFPTLKQTVVAAPGDAVFWTNMDYSGAKDEDSIHGACPVYDGVKVATVLWIHTKEQAIFLSSVENKLFDLDRLVGTKASHNLGLCKLKENSQA</sequence>
<dbReference type="GO" id="GO:0003925">
    <property type="term" value="F:G protein activity"/>
    <property type="evidence" value="ECO:0007669"/>
    <property type="project" value="UniProtKB-EC"/>
</dbReference>
<evidence type="ECO:0000256" key="7">
    <source>
        <dbReference type="ARBA" id="ARBA00022723"/>
    </source>
</evidence>
<dbReference type="Proteomes" id="UP000271162">
    <property type="component" value="Unassembled WGS sequence"/>
</dbReference>
<dbReference type="InterPro" id="IPR006689">
    <property type="entry name" value="Small_GTPase_ARF/SAR"/>
</dbReference>
<dbReference type="FunFam" id="3.40.50.300:FF:003500">
    <property type="entry name" value="ADP-ribosylation factor 1"/>
    <property type="match status" value="1"/>
</dbReference>
<evidence type="ECO:0000256" key="20">
    <source>
        <dbReference type="PIRSR" id="PIRSR606689-1"/>
    </source>
</evidence>
<gene>
    <name evidence="22" type="ORF">NBR_LOCUS15718</name>
</gene>
<keyword evidence="16" id="KW-0449">Lipoprotein</keyword>
<comment type="similarity">
    <text evidence="3">Belongs to the small GTPase superfamily. Arf family.</text>
</comment>
<dbReference type="AlphaFoldDB" id="A0A158R2E8"/>
<evidence type="ECO:0000313" key="22">
    <source>
        <dbReference type="EMBL" id="VDL79312.1"/>
    </source>
</evidence>
<dbReference type="EC" id="3.6.5.2" evidence="4"/>
<comment type="cofactor">
    <cofactor evidence="1">
        <name>L-ascorbate</name>
        <dbReference type="ChEBI" id="CHEBI:38290"/>
    </cofactor>
</comment>
<keyword evidence="15 20" id="KW-0342">GTP-binding</keyword>
<evidence type="ECO:0000256" key="8">
    <source>
        <dbReference type="ARBA" id="ARBA00022741"/>
    </source>
</evidence>
<evidence type="ECO:0000256" key="12">
    <source>
        <dbReference type="ARBA" id="ARBA00023002"/>
    </source>
</evidence>
<evidence type="ECO:0000256" key="19">
    <source>
        <dbReference type="ARBA" id="ARBA00072176"/>
    </source>
</evidence>
<evidence type="ECO:0000256" key="5">
    <source>
        <dbReference type="ARBA" id="ARBA00022448"/>
    </source>
</evidence>
<evidence type="ECO:0000259" key="21">
    <source>
        <dbReference type="PROSITE" id="PS51471"/>
    </source>
</evidence>
<evidence type="ECO:0000256" key="9">
    <source>
        <dbReference type="ARBA" id="ARBA00022892"/>
    </source>
</evidence>
<keyword evidence="11" id="KW-0223">Dioxygenase</keyword>
<evidence type="ECO:0000256" key="10">
    <source>
        <dbReference type="ARBA" id="ARBA00022927"/>
    </source>
</evidence>
<dbReference type="PRINTS" id="PR00328">
    <property type="entry name" value="SAR1GTPBP"/>
</dbReference>
<evidence type="ECO:0000256" key="17">
    <source>
        <dbReference type="ARBA" id="ARBA00048098"/>
    </source>
</evidence>
<dbReference type="EMBL" id="UYSL01021855">
    <property type="protein sequence ID" value="VDL79312.1"/>
    <property type="molecule type" value="Genomic_DNA"/>
</dbReference>
<evidence type="ECO:0000313" key="23">
    <source>
        <dbReference type="Proteomes" id="UP000271162"/>
    </source>
</evidence>
<dbReference type="GO" id="GO:0016192">
    <property type="term" value="P:vesicle-mediated transport"/>
    <property type="evidence" value="ECO:0007669"/>
    <property type="project" value="UniProtKB-KW"/>
</dbReference>
<dbReference type="CDD" id="cd00878">
    <property type="entry name" value="Arf_Arl"/>
    <property type="match status" value="1"/>
</dbReference>